<proteinExistence type="predicted"/>
<sequence length="54" mass="6770">MLIKVKYERERYTTFVVRRHGLETMWAMIVSKDDEQRRQDQILGSDWRRYDPHE</sequence>
<evidence type="ECO:0000313" key="2">
    <source>
        <dbReference type="Proteomes" id="UP000054485"/>
    </source>
</evidence>
<accession>A0A0D0B0B5</accession>
<evidence type="ECO:0000313" key="1">
    <source>
        <dbReference type="EMBL" id="KIK43459.1"/>
    </source>
</evidence>
<dbReference type="InParanoid" id="A0A0D0B0B5"/>
<organism evidence="1 2">
    <name type="scientific">Suillus luteus UH-Slu-Lm8-n1</name>
    <dbReference type="NCBI Taxonomy" id="930992"/>
    <lineage>
        <taxon>Eukaryota</taxon>
        <taxon>Fungi</taxon>
        <taxon>Dikarya</taxon>
        <taxon>Basidiomycota</taxon>
        <taxon>Agaricomycotina</taxon>
        <taxon>Agaricomycetes</taxon>
        <taxon>Agaricomycetidae</taxon>
        <taxon>Boletales</taxon>
        <taxon>Suillineae</taxon>
        <taxon>Suillaceae</taxon>
        <taxon>Suillus</taxon>
    </lineage>
</organism>
<dbReference type="AlphaFoldDB" id="A0A0D0B0B5"/>
<reference evidence="2" key="2">
    <citation type="submission" date="2015-01" db="EMBL/GenBank/DDBJ databases">
        <title>Evolutionary Origins and Diversification of the Mycorrhizal Mutualists.</title>
        <authorList>
            <consortium name="DOE Joint Genome Institute"/>
            <consortium name="Mycorrhizal Genomics Consortium"/>
            <person name="Kohler A."/>
            <person name="Kuo A."/>
            <person name="Nagy L.G."/>
            <person name="Floudas D."/>
            <person name="Copeland A."/>
            <person name="Barry K.W."/>
            <person name="Cichocki N."/>
            <person name="Veneault-Fourrey C."/>
            <person name="LaButti K."/>
            <person name="Lindquist E.A."/>
            <person name="Lipzen A."/>
            <person name="Lundell T."/>
            <person name="Morin E."/>
            <person name="Murat C."/>
            <person name="Riley R."/>
            <person name="Ohm R."/>
            <person name="Sun H."/>
            <person name="Tunlid A."/>
            <person name="Henrissat B."/>
            <person name="Grigoriev I.V."/>
            <person name="Hibbett D.S."/>
            <person name="Martin F."/>
        </authorList>
    </citation>
    <scope>NUCLEOTIDE SEQUENCE [LARGE SCALE GENOMIC DNA]</scope>
    <source>
        <strain evidence="2">UH-Slu-Lm8-n1</strain>
    </source>
</reference>
<dbReference type="Proteomes" id="UP000054485">
    <property type="component" value="Unassembled WGS sequence"/>
</dbReference>
<protein>
    <submittedName>
        <fullName evidence="1">Uncharacterized protein</fullName>
    </submittedName>
</protein>
<keyword evidence="2" id="KW-1185">Reference proteome</keyword>
<dbReference type="HOGENOM" id="CLU_3052002_0_0_1"/>
<gene>
    <name evidence="1" type="ORF">CY34DRAFT_803803</name>
</gene>
<name>A0A0D0B0B5_9AGAM</name>
<dbReference type="EMBL" id="KN835212">
    <property type="protein sequence ID" value="KIK43459.1"/>
    <property type="molecule type" value="Genomic_DNA"/>
</dbReference>
<reference evidence="1 2" key="1">
    <citation type="submission" date="2014-04" db="EMBL/GenBank/DDBJ databases">
        <authorList>
            <consortium name="DOE Joint Genome Institute"/>
            <person name="Kuo A."/>
            <person name="Ruytinx J."/>
            <person name="Rineau F."/>
            <person name="Colpaert J."/>
            <person name="Kohler A."/>
            <person name="Nagy L.G."/>
            <person name="Floudas D."/>
            <person name="Copeland A."/>
            <person name="Barry K.W."/>
            <person name="Cichocki N."/>
            <person name="Veneault-Fourrey C."/>
            <person name="LaButti K."/>
            <person name="Lindquist E.A."/>
            <person name="Lipzen A."/>
            <person name="Lundell T."/>
            <person name="Morin E."/>
            <person name="Murat C."/>
            <person name="Sun H."/>
            <person name="Tunlid A."/>
            <person name="Henrissat B."/>
            <person name="Grigoriev I.V."/>
            <person name="Hibbett D.S."/>
            <person name="Martin F."/>
            <person name="Nordberg H.P."/>
            <person name="Cantor M.N."/>
            <person name="Hua S.X."/>
        </authorList>
    </citation>
    <scope>NUCLEOTIDE SEQUENCE [LARGE SCALE GENOMIC DNA]</scope>
    <source>
        <strain evidence="1 2">UH-Slu-Lm8-n1</strain>
    </source>
</reference>